<feature type="transmembrane region" description="Helical" evidence="8">
    <location>
        <begin position="52"/>
        <end position="71"/>
    </location>
</feature>
<accession>A0A6A4I753</accession>
<dbReference type="OrthoDB" id="1368at2759"/>
<dbReference type="Pfam" id="PF25539">
    <property type="entry name" value="Bestrophin_2"/>
    <property type="match status" value="2"/>
</dbReference>
<dbReference type="GO" id="GO:0005886">
    <property type="term" value="C:plasma membrane"/>
    <property type="evidence" value="ECO:0007669"/>
    <property type="project" value="UniProtKB-SubCell"/>
</dbReference>
<keyword evidence="7 8" id="KW-0472">Membrane</keyword>
<keyword evidence="3" id="KW-1003">Cell membrane</keyword>
<keyword evidence="10" id="KW-1185">Reference proteome</keyword>
<dbReference type="AlphaFoldDB" id="A0A6A4I753"/>
<evidence type="ECO:0000256" key="3">
    <source>
        <dbReference type="ARBA" id="ARBA00022475"/>
    </source>
</evidence>
<evidence type="ECO:0000256" key="5">
    <source>
        <dbReference type="ARBA" id="ARBA00022989"/>
    </source>
</evidence>
<proteinExistence type="predicted"/>
<dbReference type="PANTHER" id="PTHR33281:SF19">
    <property type="entry name" value="VOLTAGE-DEPENDENT ANION CHANNEL-FORMING PROTEIN YNEE"/>
    <property type="match status" value="1"/>
</dbReference>
<evidence type="ECO:0000256" key="2">
    <source>
        <dbReference type="ARBA" id="ARBA00022448"/>
    </source>
</evidence>
<evidence type="ECO:0000313" key="9">
    <source>
        <dbReference type="EMBL" id="KAE9404654.1"/>
    </source>
</evidence>
<evidence type="ECO:0000256" key="4">
    <source>
        <dbReference type="ARBA" id="ARBA00022692"/>
    </source>
</evidence>
<protein>
    <submittedName>
        <fullName evidence="9">Uncharacterized protein</fullName>
    </submittedName>
</protein>
<organism evidence="9 10">
    <name type="scientific">Gymnopus androsaceus JB14</name>
    <dbReference type="NCBI Taxonomy" id="1447944"/>
    <lineage>
        <taxon>Eukaryota</taxon>
        <taxon>Fungi</taxon>
        <taxon>Dikarya</taxon>
        <taxon>Basidiomycota</taxon>
        <taxon>Agaricomycotina</taxon>
        <taxon>Agaricomycetes</taxon>
        <taxon>Agaricomycetidae</taxon>
        <taxon>Agaricales</taxon>
        <taxon>Marasmiineae</taxon>
        <taxon>Omphalotaceae</taxon>
        <taxon>Gymnopus</taxon>
    </lineage>
</organism>
<sequence>MPGLNRSKSGRHALKPAMRTAEPMLDLLVGHESQLYSRIRWTFGRGSVIRTIWKSVVLHTLFAIVIVTVTMTTSFELAIPAVMLTVLGVVLGFVISYRADMCDSAQTLTCSYDRYWMGRTAWTPRTAEERATGEWRRPEQELLEVMAEKKIALDLIEGYSVAVKHHLRGEPGLYYEDLYDLLKPLQPHFILFSTSNPTLHNKSSVATLDVPVMTVTAASPSSPTPPEHTVLGHEDEQHSDIDSDYEVDNMGVDHQGPWKTVPHAALRGSFNYRTNVGGDGDNLPLEILRCLSEWCSVLEDRGTVPGTSMGAIMGCIASFEDSLSGDTVWIFLIFLPFQLVGMFGWHSIGGTLIASFIYLGFLAAGEEIEQPFGMRFALDRGSNDLDLDLFCRAIIHVDIQQLQHVSCLNAYVPPRQKAKMKHRSGTVTEATSVHPSFVDKL</sequence>
<evidence type="ECO:0000256" key="1">
    <source>
        <dbReference type="ARBA" id="ARBA00004651"/>
    </source>
</evidence>
<evidence type="ECO:0000256" key="6">
    <source>
        <dbReference type="ARBA" id="ARBA00023065"/>
    </source>
</evidence>
<reference evidence="9" key="1">
    <citation type="journal article" date="2019" name="Environ. Microbiol.">
        <title>Fungal ecological strategies reflected in gene transcription - a case study of two litter decomposers.</title>
        <authorList>
            <person name="Barbi F."/>
            <person name="Kohler A."/>
            <person name="Barry K."/>
            <person name="Baskaran P."/>
            <person name="Daum C."/>
            <person name="Fauchery L."/>
            <person name="Ihrmark K."/>
            <person name="Kuo A."/>
            <person name="LaButti K."/>
            <person name="Lipzen A."/>
            <person name="Morin E."/>
            <person name="Grigoriev I.V."/>
            <person name="Henrissat B."/>
            <person name="Lindahl B."/>
            <person name="Martin F."/>
        </authorList>
    </citation>
    <scope>NUCLEOTIDE SEQUENCE</scope>
    <source>
        <strain evidence="9">JB14</strain>
    </source>
</reference>
<dbReference type="Proteomes" id="UP000799118">
    <property type="component" value="Unassembled WGS sequence"/>
</dbReference>
<evidence type="ECO:0000256" key="8">
    <source>
        <dbReference type="SAM" id="Phobius"/>
    </source>
</evidence>
<feature type="transmembrane region" description="Helical" evidence="8">
    <location>
        <begin position="77"/>
        <end position="97"/>
    </location>
</feature>
<evidence type="ECO:0000256" key="7">
    <source>
        <dbReference type="ARBA" id="ARBA00023136"/>
    </source>
</evidence>
<dbReference type="EMBL" id="ML769415">
    <property type="protein sequence ID" value="KAE9404654.1"/>
    <property type="molecule type" value="Genomic_DNA"/>
</dbReference>
<dbReference type="GO" id="GO:0005254">
    <property type="term" value="F:chloride channel activity"/>
    <property type="evidence" value="ECO:0007669"/>
    <property type="project" value="InterPro"/>
</dbReference>
<evidence type="ECO:0000313" key="10">
    <source>
        <dbReference type="Proteomes" id="UP000799118"/>
    </source>
</evidence>
<feature type="transmembrane region" description="Helical" evidence="8">
    <location>
        <begin position="343"/>
        <end position="365"/>
    </location>
</feature>
<keyword evidence="6" id="KW-0406">Ion transport</keyword>
<dbReference type="InterPro" id="IPR044669">
    <property type="entry name" value="YneE/VCCN1/2-like"/>
</dbReference>
<keyword evidence="4 8" id="KW-0812">Transmembrane</keyword>
<dbReference type="PANTHER" id="PTHR33281">
    <property type="entry name" value="UPF0187 PROTEIN YNEE"/>
    <property type="match status" value="1"/>
</dbReference>
<gene>
    <name evidence="9" type="ORF">BT96DRAFT_916745</name>
</gene>
<keyword evidence="2" id="KW-0813">Transport</keyword>
<comment type="subcellular location">
    <subcellularLocation>
        <location evidence="1">Cell membrane</location>
        <topology evidence="1">Multi-pass membrane protein</topology>
    </subcellularLocation>
</comment>
<keyword evidence="5 8" id="KW-1133">Transmembrane helix</keyword>
<name>A0A6A4I753_9AGAR</name>